<protein>
    <submittedName>
        <fullName evidence="2">DUF1376 domain-containing protein</fullName>
    </submittedName>
</protein>
<feature type="region of interest" description="Disordered" evidence="1">
    <location>
        <begin position="196"/>
        <end position="256"/>
    </location>
</feature>
<feature type="region of interest" description="Disordered" evidence="1">
    <location>
        <begin position="138"/>
        <end position="159"/>
    </location>
</feature>
<sequence>MEEGARGGAARVDQVFGRSLLPPRYRRQSTRGMGGSPPGQGGARGGRMNYYEHHIGDYAEATAHLSFIEDAAYSRLIRKYYAIEKPLPAEIKAVQRIVSARSKDERDAVGAVLEEFFTLQNDGWHNARCDEEIARYKEGASERDQKNAHEKERTRRHREERSRLFAELREFGITPKWDATVTQLREILKRTCNAPETRTGGEQERTCNAPETRTGGEQERTCNAPETRTGGEQERTCNAPETANHTPDTNTHTPDTNPTPTRADAACVAFCTNGIGSIKKDKDESGGDLARANSPPLSRAAEIAILLRKRGAAVIPANPPIVEWADRGVTDEQALRALEIAKSRRAEAGSQQPINAGFLDSILSGEVLKKPAKPSRHHGIADTDFREGIEDGRL</sequence>
<feature type="compositionally biased region" description="Gly residues" evidence="1">
    <location>
        <begin position="32"/>
        <end position="45"/>
    </location>
</feature>
<feature type="region of interest" description="Disordered" evidence="1">
    <location>
        <begin position="370"/>
        <end position="394"/>
    </location>
</feature>
<feature type="compositionally biased region" description="Basic and acidic residues" evidence="1">
    <location>
        <begin position="379"/>
        <end position="394"/>
    </location>
</feature>
<gene>
    <name evidence="2" type="ORF">D5039_00175</name>
</gene>
<dbReference type="Pfam" id="PF07120">
    <property type="entry name" value="DUF1376"/>
    <property type="match status" value="1"/>
</dbReference>
<name>A0ABT3KMV8_9BURK</name>
<comment type="caution">
    <text evidence="2">The sequence shown here is derived from an EMBL/GenBank/DDBJ whole genome shotgun (WGS) entry which is preliminary data.</text>
</comment>
<evidence type="ECO:0000256" key="1">
    <source>
        <dbReference type="SAM" id="MobiDB-lite"/>
    </source>
</evidence>
<feature type="region of interest" description="Disordered" evidence="1">
    <location>
        <begin position="23"/>
        <end position="47"/>
    </location>
</feature>
<organism evidence="2 3">
    <name type="scientific">Verminephrobacter aporrectodeae subsp. tuberculatae</name>
    <dbReference type="NCBI Taxonomy" id="1110392"/>
    <lineage>
        <taxon>Bacteria</taxon>
        <taxon>Pseudomonadati</taxon>
        <taxon>Pseudomonadota</taxon>
        <taxon>Betaproteobacteria</taxon>
        <taxon>Burkholderiales</taxon>
        <taxon>Comamonadaceae</taxon>
        <taxon>Verminephrobacter</taxon>
    </lineage>
</organism>
<dbReference type="Proteomes" id="UP001208935">
    <property type="component" value="Unassembled WGS sequence"/>
</dbReference>
<accession>A0ABT3KMV8</accession>
<evidence type="ECO:0000313" key="2">
    <source>
        <dbReference type="EMBL" id="MCW5319651.1"/>
    </source>
</evidence>
<dbReference type="EMBL" id="QZCW01000001">
    <property type="protein sequence ID" value="MCW5319651.1"/>
    <property type="molecule type" value="Genomic_DNA"/>
</dbReference>
<evidence type="ECO:0000313" key="3">
    <source>
        <dbReference type="Proteomes" id="UP001208935"/>
    </source>
</evidence>
<proteinExistence type="predicted"/>
<keyword evidence="3" id="KW-1185">Reference proteome</keyword>
<reference evidence="3" key="1">
    <citation type="submission" date="2023-07" db="EMBL/GenBank/DDBJ databases">
        <title>Verminephrobacter genomes.</title>
        <authorList>
            <person name="Lund M.B."/>
        </authorList>
    </citation>
    <scope>NUCLEOTIDE SEQUENCE [LARGE SCALE GENOMIC DNA]</scope>
    <source>
        <strain evidence="3">AtM5-05</strain>
    </source>
</reference>
<dbReference type="InterPro" id="IPR010781">
    <property type="entry name" value="DUF1376"/>
</dbReference>
<feature type="compositionally biased region" description="Low complexity" evidence="1">
    <location>
        <begin position="244"/>
        <end position="256"/>
    </location>
</feature>